<reference evidence="6" key="1">
    <citation type="submission" date="2020-07" db="EMBL/GenBank/DDBJ databases">
        <title>Huge and variable diversity of episymbiotic CPR bacteria and DPANN archaea in groundwater ecosystems.</title>
        <authorList>
            <person name="He C.Y."/>
            <person name="Keren R."/>
            <person name="Whittaker M."/>
            <person name="Farag I.F."/>
            <person name="Doudna J."/>
            <person name="Cate J.H.D."/>
            <person name="Banfield J.F."/>
        </authorList>
    </citation>
    <scope>NUCLEOTIDE SEQUENCE</scope>
    <source>
        <strain evidence="6">NC_groundwater_717_Ag_S-0.2um_59_8</strain>
    </source>
</reference>
<dbReference type="Gene3D" id="3.50.30.40">
    <property type="entry name" value="Ribonuclease E inhibitor RraA/RraA-like"/>
    <property type="match status" value="1"/>
</dbReference>
<proteinExistence type="predicted"/>
<feature type="binding site" evidence="5">
    <location>
        <position position="113"/>
    </location>
    <ligand>
        <name>substrate</name>
    </ligand>
</feature>
<keyword evidence="5" id="KW-0460">Magnesium</keyword>
<feature type="binding site" evidence="5">
    <location>
        <position position="114"/>
    </location>
    <ligand>
        <name>Mg(2+)</name>
        <dbReference type="ChEBI" id="CHEBI:18420"/>
    </ligand>
</feature>
<dbReference type="CDD" id="cd16841">
    <property type="entry name" value="RraA_family"/>
    <property type="match status" value="1"/>
</dbReference>
<evidence type="ECO:0000313" key="6">
    <source>
        <dbReference type="EMBL" id="MBI3013653.1"/>
    </source>
</evidence>
<dbReference type="InterPro" id="IPR005493">
    <property type="entry name" value="RraA/RraA-like"/>
</dbReference>
<evidence type="ECO:0000313" key="7">
    <source>
        <dbReference type="Proteomes" id="UP000741360"/>
    </source>
</evidence>
<comment type="cofactor">
    <cofactor evidence="1">
        <name>a divalent metal cation</name>
        <dbReference type="ChEBI" id="CHEBI:60240"/>
    </cofactor>
</comment>
<dbReference type="GO" id="GO:0046872">
    <property type="term" value="F:metal ion binding"/>
    <property type="evidence" value="ECO:0007669"/>
    <property type="project" value="UniProtKB-KW"/>
</dbReference>
<dbReference type="PANTHER" id="PTHR33254">
    <property type="entry name" value="4-HYDROXY-4-METHYL-2-OXOGLUTARATE ALDOLASE 3-RELATED"/>
    <property type="match status" value="1"/>
</dbReference>
<gene>
    <name evidence="6" type="ORF">HYY65_01005</name>
</gene>
<evidence type="ECO:0000256" key="4">
    <source>
        <dbReference type="ARBA" id="ARBA00030169"/>
    </source>
</evidence>
<protein>
    <recommendedName>
        <fullName evidence="2">Putative 4-hydroxy-4-methyl-2-oxoglutarate aldolase</fullName>
    </recommendedName>
    <alternativeName>
        <fullName evidence="3">Regulator of ribonuclease activity homolog</fullName>
    </alternativeName>
    <alternativeName>
        <fullName evidence="4">RraA-like protein</fullName>
    </alternativeName>
</protein>
<name>A0A932GMJ0_UNCTE</name>
<evidence type="ECO:0000256" key="3">
    <source>
        <dbReference type="ARBA" id="ARBA00029596"/>
    </source>
</evidence>
<keyword evidence="5" id="KW-0479">Metal-binding</keyword>
<comment type="cofactor">
    <cofactor evidence="5">
        <name>Mg(2+)</name>
        <dbReference type="ChEBI" id="CHEBI:18420"/>
    </cofactor>
</comment>
<comment type="caution">
    <text evidence="6">The sequence shown here is derived from an EMBL/GenBank/DDBJ whole genome shotgun (WGS) entry which is preliminary data.</text>
</comment>
<dbReference type="InterPro" id="IPR036704">
    <property type="entry name" value="RraA/RraA-like_sf"/>
</dbReference>
<dbReference type="SUPFAM" id="SSF89562">
    <property type="entry name" value="RraA-like"/>
    <property type="match status" value="1"/>
</dbReference>
<organism evidence="6 7">
    <name type="scientific">Tectimicrobiota bacterium</name>
    <dbReference type="NCBI Taxonomy" id="2528274"/>
    <lineage>
        <taxon>Bacteria</taxon>
        <taxon>Pseudomonadati</taxon>
        <taxon>Nitrospinota/Tectimicrobiota group</taxon>
        <taxon>Candidatus Tectimicrobiota</taxon>
    </lineage>
</organism>
<sequence>MENNTKELVRQFAELSTATVSDALDRFGIKGGCEGIVPIGQGMRLLGPAFTVRYLPVGVVKGTVGDYIDDVQPGEVVVLDNGGRLFCTVWGDILTIFAKIKGVAGTVIDGVCRDVPAILAEGYPVFSRGKFVMTGKDRVEVAGVQVPVSLGNVQVKPGDIVFGDDSGVIVIPAEKAREVLDAALEIERAEKGIEEMLRQGYTIREARQKYQYHSLQSKK</sequence>
<dbReference type="AlphaFoldDB" id="A0A932GMJ0"/>
<evidence type="ECO:0000256" key="1">
    <source>
        <dbReference type="ARBA" id="ARBA00001968"/>
    </source>
</evidence>
<dbReference type="Pfam" id="PF03737">
    <property type="entry name" value="RraA-like"/>
    <property type="match status" value="1"/>
</dbReference>
<dbReference type="PANTHER" id="PTHR33254:SF4">
    <property type="entry name" value="4-HYDROXY-4-METHYL-2-OXOGLUTARATE ALDOLASE 3-RELATED"/>
    <property type="match status" value="1"/>
</dbReference>
<dbReference type="Proteomes" id="UP000741360">
    <property type="component" value="Unassembled WGS sequence"/>
</dbReference>
<feature type="binding site" evidence="5">
    <location>
        <begin position="91"/>
        <end position="94"/>
    </location>
    <ligand>
        <name>substrate</name>
    </ligand>
</feature>
<accession>A0A932GMJ0</accession>
<dbReference type="EMBL" id="JACPSX010000016">
    <property type="protein sequence ID" value="MBI3013653.1"/>
    <property type="molecule type" value="Genomic_DNA"/>
</dbReference>
<evidence type="ECO:0000256" key="5">
    <source>
        <dbReference type="PIRSR" id="PIRSR605493-1"/>
    </source>
</evidence>
<evidence type="ECO:0000256" key="2">
    <source>
        <dbReference type="ARBA" id="ARBA00016549"/>
    </source>
</evidence>